<reference evidence="1" key="3">
    <citation type="submission" date="2023-05" db="EMBL/GenBank/DDBJ databases">
        <authorList>
            <person name="Smith C.H."/>
        </authorList>
    </citation>
    <scope>NUCLEOTIDE SEQUENCE</scope>
    <source>
        <strain evidence="1">CHS0354</strain>
        <tissue evidence="1">Mantle</tissue>
    </source>
</reference>
<comment type="caution">
    <text evidence="1">The sequence shown here is derived from an EMBL/GenBank/DDBJ whole genome shotgun (WGS) entry which is preliminary data.</text>
</comment>
<reference evidence="1" key="2">
    <citation type="journal article" date="2021" name="Genome Biol. Evol.">
        <title>Developing a high-quality reference genome for a parasitic bivalve with doubly uniparental inheritance (Bivalvia: Unionida).</title>
        <authorList>
            <person name="Smith C.H."/>
        </authorList>
    </citation>
    <scope>NUCLEOTIDE SEQUENCE</scope>
    <source>
        <strain evidence="1">CHS0354</strain>
        <tissue evidence="1">Mantle</tissue>
    </source>
</reference>
<dbReference type="Proteomes" id="UP001195483">
    <property type="component" value="Unassembled WGS sequence"/>
</dbReference>
<evidence type="ECO:0000313" key="2">
    <source>
        <dbReference type="Proteomes" id="UP001195483"/>
    </source>
</evidence>
<keyword evidence="2" id="KW-1185">Reference proteome</keyword>
<accession>A0AAE0VVU8</accession>
<sequence>MAKHDSFIIPTKIFYCDHVVRFHNRHDGQFKYELKIIIRFGDNLSYTPISLFRAASWSHIDAALADKLNKTRLHMSAPGLDTTVASYGNIKKYAVRKTRGGMLVREFIIDHDGTNNEGLLISTETKLLVTDYAPTMTTELTTKQYPDKRRLKTILGTFHAVR</sequence>
<organism evidence="1 2">
    <name type="scientific">Potamilus streckersoni</name>
    <dbReference type="NCBI Taxonomy" id="2493646"/>
    <lineage>
        <taxon>Eukaryota</taxon>
        <taxon>Metazoa</taxon>
        <taxon>Spiralia</taxon>
        <taxon>Lophotrochozoa</taxon>
        <taxon>Mollusca</taxon>
        <taxon>Bivalvia</taxon>
        <taxon>Autobranchia</taxon>
        <taxon>Heteroconchia</taxon>
        <taxon>Palaeoheterodonta</taxon>
        <taxon>Unionida</taxon>
        <taxon>Unionoidea</taxon>
        <taxon>Unionidae</taxon>
        <taxon>Ambleminae</taxon>
        <taxon>Lampsilini</taxon>
        <taxon>Potamilus</taxon>
    </lineage>
</organism>
<dbReference type="EMBL" id="JAEAOA010001885">
    <property type="protein sequence ID" value="KAK3591991.1"/>
    <property type="molecule type" value="Genomic_DNA"/>
</dbReference>
<dbReference type="AlphaFoldDB" id="A0AAE0VVU8"/>
<gene>
    <name evidence="1" type="ORF">CHS0354_031497</name>
</gene>
<proteinExistence type="predicted"/>
<protein>
    <submittedName>
        <fullName evidence="1">Uncharacterized protein</fullName>
    </submittedName>
</protein>
<evidence type="ECO:0000313" key="1">
    <source>
        <dbReference type="EMBL" id="KAK3591991.1"/>
    </source>
</evidence>
<reference evidence="1" key="1">
    <citation type="journal article" date="2021" name="Genome Biol. Evol.">
        <title>A High-Quality Reference Genome for a Parasitic Bivalve with Doubly Uniparental Inheritance (Bivalvia: Unionida).</title>
        <authorList>
            <person name="Smith C.H."/>
        </authorList>
    </citation>
    <scope>NUCLEOTIDE SEQUENCE</scope>
    <source>
        <strain evidence="1">CHS0354</strain>
    </source>
</reference>
<name>A0AAE0VVU8_9BIVA</name>